<feature type="non-terminal residue" evidence="2">
    <location>
        <position position="187"/>
    </location>
</feature>
<keyword evidence="1" id="KW-1133">Transmembrane helix</keyword>
<dbReference type="AlphaFoldDB" id="A0A367LS57"/>
<keyword evidence="1" id="KW-0472">Membrane</keyword>
<gene>
    <name evidence="2" type="ORF">L249_3240</name>
</gene>
<evidence type="ECO:0000256" key="1">
    <source>
        <dbReference type="SAM" id="Phobius"/>
    </source>
</evidence>
<sequence>MDGWMNGWMFSRRPSESRGDFHIVYFPEYPNVHHVPYKALLGYLKKICTHSTAAALLRKTGRGRERHAHVVSNRATCLNSMSILAGRGEERKPSLFNRTGHGVRWFFKPENIFVFVFVFFFFSTGGRVAAGHLGAPVRGGGGGAPRTTSTDNVVKTTAFEFSSSNVQPHSTGPLRAFLFPLSLVFHT</sequence>
<organism evidence="2 3">
    <name type="scientific">Ophiocordyceps polyrhachis-furcata BCC 54312</name>
    <dbReference type="NCBI Taxonomy" id="1330021"/>
    <lineage>
        <taxon>Eukaryota</taxon>
        <taxon>Fungi</taxon>
        <taxon>Dikarya</taxon>
        <taxon>Ascomycota</taxon>
        <taxon>Pezizomycotina</taxon>
        <taxon>Sordariomycetes</taxon>
        <taxon>Hypocreomycetidae</taxon>
        <taxon>Hypocreales</taxon>
        <taxon>Ophiocordycipitaceae</taxon>
        <taxon>Ophiocordyceps</taxon>
    </lineage>
</organism>
<feature type="transmembrane region" description="Helical" evidence="1">
    <location>
        <begin position="112"/>
        <end position="130"/>
    </location>
</feature>
<dbReference type="EMBL" id="LKCN02000001">
    <property type="protein sequence ID" value="RCI17072.1"/>
    <property type="molecule type" value="Genomic_DNA"/>
</dbReference>
<reference evidence="2 3" key="1">
    <citation type="journal article" date="2015" name="BMC Genomics">
        <title>Insights from the genome of Ophiocordyceps polyrhachis-furcata to pathogenicity and host specificity in insect fungi.</title>
        <authorList>
            <person name="Wichadakul D."/>
            <person name="Kobmoo N."/>
            <person name="Ingsriswang S."/>
            <person name="Tangphatsornruang S."/>
            <person name="Chantasingh D."/>
            <person name="Luangsa-ard J.J."/>
            <person name="Eurwilaichitr L."/>
        </authorList>
    </citation>
    <scope>NUCLEOTIDE SEQUENCE [LARGE SCALE GENOMIC DNA]</scope>
    <source>
        <strain evidence="2 3">BCC 54312</strain>
    </source>
</reference>
<dbReference type="Proteomes" id="UP000253664">
    <property type="component" value="Unassembled WGS sequence"/>
</dbReference>
<accession>A0A367LS57</accession>
<keyword evidence="1" id="KW-0812">Transmembrane</keyword>
<name>A0A367LS57_9HYPO</name>
<keyword evidence="3" id="KW-1185">Reference proteome</keyword>
<comment type="caution">
    <text evidence="2">The sequence shown here is derived from an EMBL/GenBank/DDBJ whole genome shotgun (WGS) entry which is preliminary data.</text>
</comment>
<proteinExistence type="predicted"/>
<evidence type="ECO:0000313" key="2">
    <source>
        <dbReference type="EMBL" id="RCI17072.1"/>
    </source>
</evidence>
<protein>
    <submittedName>
        <fullName evidence="2">Uncharacterized protein</fullName>
    </submittedName>
</protein>
<evidence type="ECO:0000313" key="3">
    <source>
        <dbReference type="Proteomes" id="UP000253664"/>
    </source>
</evidence>